<proteinExistence type="predicted"/>
<evidence type="ECO:0000313" key="1">
    <source>
        <dbReference type="EMBL" id="SPS05785.1"/>
    </source>
</evidence>
<organism evidence="1">
    <name type="scientific">Candidatus Nitrotoga fabula</name>
    <dbReference type="NCBI Taxonomy" id="2182327"/>
    <lineage>
        <taxon>Bacteria</taxon>
        <taxon>Pseudomonadati</taxon>
        <taxon>Pseudomonadota</taxon>
        <taxon>Betaproteobacteria</taxon>
        <taxon>Nitrosomonadales</taxon>
        <taxon>Gallionellaceae</taxon>
        <taxon>Candidatus Nitrotoga</taxon>
    </lineage>
</organism>
<accession>A0A2X0SLH8</accession>
<reference evidence="1" key="1">
    <citation type="submission" date="2018-05" db="EMBL/GenBank/DDBJ databases">
        <authorList>
            <person name="Lanie J.A."/>
            <person name="Ng W.-L."/>
            <person name="Kazmierczak K.M."/>
            <person name="Andrzejewski T.M."/>
            <person name="Davidsen T.M."/>
            <person name="Wayne K.J."/>
            <person name="Tettelin H."/>
            <person name="Glass J.I."/>
            <person name="Rusch D."/>
            <person name="Podicherti R."/>
            <person name="Tsui H.-C.T."/>
            <person name="Winkler M.E."/>
        </authorList>
    </citation>
    <scope>NUCLEOTIDE SEQUENCE</scope>
    <source>
        <strain evidence="1">KNB</strain>
    </source>
</reference>
<dbReference type="AlphaFoldDB" id="A0A2X0SLH8"/>
<sequence>MESDHLNALSPLLSLAAEWKGIRTTLLMQFALPCHGHGGLSHASTPPPRQ</sequence>
<gene>
    <name evidence="1" type="ORF">NITFAB_1375</name>
</gene>
<name>A0A2X0SLH8_9PROT</name>
<protein>
    <submittedName>
        <fullName evidence="1">Uncharacterized protein</fullName>
    </submittedName>
</protein>
<dbReference type="EMBL" id="LS423452">
    <property type="protein sequence ID" value="SPS05785.1"/>
    <property type="molecule type" value="Genomic_DNA"/>
</dbReference>